<dbReference type="NCBIfam" id="TIGR03130">
    <property type="entry name" value="malonate_delta"/>
    <property type="match status" value="1"/>
</dbReference>
<reference evidence="7 8" key="1">
    <citation type="submission" date="2013-10" db="EMBL/GenBank/DDBJ databases">
        <title>Salinisphaera japonica YTM-1 Genome Sequencing.</title>
        <authorList>
            <person name="Lai Q."/>
            <person name="Li C."/>
            <person name="Shao Z."/>
        </authorList>
    </citation>
    <scope>NUCLEOTIDE SEQUENCE [LARGE SCALE GENOMIC DNA]</scope>
    <source>
        <strain evidence="7 8">YTM-1</strain>
    </source>
</reference>
<dbReference type="RefSeq" id="WP_123658251.1">
    <property type="nucleotide sequence ID" value="NZ_AYKG01000023.1"/>
</dbReference>
<evidence type="ECO:0000313" key="8">
    <source>
        <dbReference type="Proteomes" id="UP000285310"/>
    </source>
</evidence>
<dbReference type="Pfam" id="PF06857">
    <property type="entry name" value="ACP"/>
    <property type="match status" value="1"/>
</dbReference>
<comment type="caution">
    <text evidence="7">The sequence shown here is derived from an EMBL/GenBank/DDBJ whole genome shotgun (WGS) entry which is preliminary data.</text>
</comment>
<dbReference type="Proteomes" id="UP000285310">
    <property type="component" value="Unassembled WGS sequence"/>
</dbReference>
<evidence type="ECO:0000256" key="6">
    <source>
        <dbReference type="PIRSR" id="PIRSR609662-50"/>
    </source>
</evidence>
<proteinExistence type="inferred from homology"/>
<keyword evidence="3 4" id="KW-0597">Phosphoprotein</keyword>
<evidence type="ECO:0000313" key="7">
    <source>
        <dbReference type="EMBL" id="ROO28130.1"/>
    </source>
</evidence>
<comment type="PTM">
    <text evidence="4 6">Covalently binds the prosthetic group of malonate decarboxylase.</text>
</comment>
<evidence type="ECO:0000256" key="5">
    <source>
        <dbReference type="NCBIfam" id="TIGR03130"/>
    </source>
</evidence>
<dbReference type="GO" id="GO:0000036">
    <property type="term" value="F:acyl carrier activity"/>
    <property type="evidence" value="ECO:0007669"/>
    <property type="project" value="UniProtKB-UniRule"/>
</dbReference>
<comment type="subcellular location">
    <subcellularLocation>
        <location evidence="1 4">Cytoplasm</location>
    </subcellularLocation>
</comment>
<dbReference type="InterPro" id="IPR023439">
    <property type="entry name" value="Mal_deCO2ase/Cit_lyase_ACP"/>
</dbReference>
<gene>
    <name evidence="4" type="primary">mdcC</name>
    <name evidence="7" type="ORF">SAJA_08765</name>
</gene>
<dbReference type="InterPro" id="IPR009662">
    <property type="entry name" value="Malonate_deCO2ase_dsu"/>
</dbReference>
<dbReference type="GO" id="GO:0005737">
    <property type="term" value="C:cytoplasm"/>
    <property type="evidence" value="ECO:0007669"/>
    <property type="project" value="UniProtKB-SubCell"/>
</dbReference>
<dbReference type="EMBL" id="AYKG01000023">
    <property type="protein sequence ID" value="ROO28130.1"/>
    <property type="molecule type" value="Genomic_DNA"/>
</dbReference>
<evidence type="ECO:0000256" key="3">
    <source>
        <dbReference type="ARBA" id="ARBA00022553"/>
    </source>
</evidence>
<dbReference type="OrthoDB" id="120290at2"/>
<name>A0A423PRB4_9GAMM</name>
<dbReference type="InParanoid" id="A0A423PRB4"/>
<accession>A0A423PRB4</accession>
<comment type="similarity">
    <text evidence="4">Belongs to the MdcC family.</text>
</comment>
<dbReference type="AlphaFoldDB" id="A0A423PRB4"/>
<evidence type="ECO:0000256" key="1">
    <source>
        <dbReference type="ARBA" id="ARBA00004496"/>
    </source>
</evidence>
<dbReference type="NCBIfam" id="NF002293">
    <property type="entry name" value="PRK01220.1"/>
    <property type="match status" value="1"/>
</dbReference>
<evidence type="ECO:0000256" key="4">
    <source>
        <dbReference type="HAMAP-Rule" id="MF_00710"/>
    </source>
</evidence>
<organism evidence="7 8">
    <name type="scientific">Salinisphaera japonica YTM-1</name>
    <dbReference type="NCBI Taxonomy" id="1209778"/>
    <lineage>
        <taxon>Bacteria</taxon>
        <taxon>Pseudomonadati</taxon>
        <taxon>Pseudomonadota</taxon>
        <taxon>Gammaproteobacteria</taxon>
        <taxon>Salinisphaerales</taxon>
        <taxon>Salinisphaeraceae</taxon>
        <taxon>Salinisphaera</taxon>
    </lineage>
</organism>
<dbReference type="HAMAP" id="MF_00710">
    <property type="entry name" value="Malonate_deCO2ase_dsu"/>
    <property type="match status" value="1"/>
</dbReference>
<feature type="modified residue" description="O-(phosphoribosyl dephospho-coenzyme A)serine" evidence="4 6">
    <location>
        <position position="25"/>
    </location>
</feature>
<keyword evidence="8" id="KW-1185">Reference proteome</keyword>
<sequence length="103" mass="10773">MQTLSLDYPAGTPAARRALAGVVGSGDLEVLLEPGESGRTTVAIATSVDGVDDIWKAVIDRIFSEDGLPALKVEINDFGATPAVVRLRIAQAMEQTNPEASHA</sequence>
<comment type="function">
    <text evidence="4">Subunit of malonate decarboxylase, it is an acyl carrier protein to which acetyl and malonyl thioester residues are bound via a 2'-(5''-phosphoribosyl)-3'-dephospho-CoA prosthetic group and turn over during the catalytic mechanism.</text>
</comment>
<evidence type="ECO:0000256" key="2">
    <source>
        <dbReference type="ARBA" id="ARBA00022490"/>
    </source>
</evidence>
<protein>
    <recommendedName>
        <fullName evidence="4 5">Malonate decarboxylase acyl carrier protein</fullName>
    </recommendedName>
    <alternativeName>
        <fullName evidence="4">Malonate decarboxylase subunit delta</fullName>
    </alternativeName>
</protein>
<keyword evidence="2 4" id="KW-0963">Cytoplasm</keyword>